<protein>
    <submittedName>
        <fullName evidence="1">Uncharacterized protein</fullName>
    </submittedName>
</protein>
<sequence>MQTYDFESIETRKKLNQLVLSGRVSKTIKHELKVNDNFAKAEILFVDLRKILDEIKKAKIEYSDEDITSFHIAVSTLVRYAPSAEDSHCYFNLVLSEFDKPLRAPMLELTLLNNLIHVHIGHKDTDSALSIIEVALEIGVFQLQVDKKYKYIPGSFVNPLVLFESLLHQVLIHHGVEFNENKTGITKYIGK</sequence>
<evidence type="ECO:0000313" key="2">
    <source>
        <dbReference type="Proteomes" id="UP001476247"/>
    </source>
</evidence>
<dbReference type="Proteomes" id="UP001476247">
    <property type="component" value="Unassembled WGS sequence"/>
</dbReference>
<dbReference type="EMBL" id="BAABUJ010000004">
    <property type="protein sequence ID" value="GAA5794921.1"/>
    <property type="molecule type" value="Genomic_DNA"/>
</dbReference>
<reference evidence="1 2" key="1">
    <citation type="submission" date="2024-04" db="EMBL/GenBank/DDBJ databases">
        <title>genome sequences of Mucor flavus KT1a and Helicostylum pulchrum KT1b strains isolation_sourced from the surface of a dry-aged beef.</title>
        <authorList>
            <person name="Toyotome T."/>
            <person name="Hosono M."/>
            <person name="Torimaru M."/>
            <person name="Fukuda K."/>
            <person name="Mikami N."/>
        </authorList>
    </citation>
    <scope>NUCLEOTIDE SEQUENCE [LARGE SCALE GENOMIC DNA]</scope>
    <source>
        <strain evidence="1 2">KT1b</strain>
    </source>
</reference>
<evidence type="ECO:0000313" key="1">
    <source>
        <dbReference type="EMBL" id="GAA5794921.1"/>
    </source>
</evidence>
<name>A0ABP9XJH2_9FUNG</name>
<accession>A0ABP9XJH2</accession>
<keyword evidence="2" id="KW-1185">Reference proteome</keyword>
<gene>
    <name evidence="1" type="ORF">HPULCUR_000269</name>
</gene>
<comment type="caution">
    <text evidence="1">The sequence shown here is derived from an EMBL/GenBank/DDBJ whole genome shotgun (WGS) entry which is preliminary data.</text>
</comment>
<organism evidence="1 2">
    <name type="scientific">Helicostylum pulchrum</name>
    <dbReference type="NCBI Taxonomy" id="562976"/>
    <lineage>
        <taxon>Eukaryota</taxon>
        <taxon>Fungi</taxon>
        <taxon>Fungi incertae sedis</taxon>
        <taxon>Mucoromycota</taxon>
        <taxon>Mucoromycotina</taxon>
        <taxon>Mucoromycetes</taxon>
        <taxon>Mucorales</taxon>
        <taxon>Mucorineae</taxon>
        <taxon>Mucoraceae</taxon>
        <taxon>Helicostylum</taxon>
    </lineage>
</organism>
<proteinExistence type="predicted"/>